<proteinExistence type="predicted"/>
<evidence type="ECO:0000256" key="1">
    <source>
        <dbReference type="SAM" id="MobiDB-lite"/>
    </source>
</evidence>
<name>A0ABT3JDJ7_9SPHN</name>
<evidence type="ECO:0000313" key="3">
    <source>
        <dbReference type="EMBL" id="MCW3797142.1"/>
    </source>
</evidence>
<dbReference type="RefSeq" id="WP_264881263.1">
    <property type="nucleotide sequence ID" value="NZ_JAPDOB010000001.1"/>
</dbReference>
<feature type="domain" description="ER-bound oxygenase mpaB/mpaB'/Rubber oxygenase catalytic" evidence="2">
    <location>
        <begin position="41"/>
        <end position="268"/>
    </location>
</feature>
<organism evidence="3 4">
    <name type="scientific">Sphingomonas arvum</name>
    <dbReference type="NCBI Taxonomy" id="2992113"/>
    <lineage>
        <taxon>Bacteria</taxon>
        <taxon>Pseudomonadati</taxon>
        <taxon>Pseudomonadota</taxon>
        <taxon>Alphaproteobacteria</taxon>
        <taxon>Sphingomonadales</taxon>
        <taxon>Sphingomonadaceae</taxon>
        <taxon>Sphingomonas</taxon>
    </lineage>
</organism>
<protein>
    <submittedName>
        <fullName evidence="3">Oxygenase MpaB family protein</fullName>
    </submittedName>
</protein>
<evidence type="ECO:0000313" key="4">
    <source>
        <dbReference type="Proteomes" id="UP001526246"/>
    </source>
</evidence>
<dbReference type="Pfam" id="PF09995">
    <property type="entry name" value="MPAB_Lcp_cat"/>
    <property type="match status" value="1"/>
</dbReference>
<keyword evidence="4" id="KW-1185">Reference proteome</keyword>
<gene>
    <name evidence="3" type="ORF">OMW55_04885</name>
</gene>
<reference evidence="3 4" key="1">
    <citation type="submission" date="2022-10" db="EMBL/GenBank/DDBJ databases">
        <title>Sphingomonas sp.</title>
        <authorList>
            <person name="Jin C."/>
        </authorList>
    </citation>
    <scope>NUCLEOTIDE SEQUENCE [LARGE SCALE GENOMIC DNA]</scope>
    <source>
        <strain evidence="3 4">BN140010</strain>
    </source>
</reference>
<dbReference type="PANTHER" id="PTHR36151">
    <property type="entry name" value="BLR2777 PROTEIN"/>
    <property type="match status" value="1"/>
</dbReference>
<dbReference type="Proteomes" id="UP001526246">
    <property type="component" value="Unassembled WGS sequence"/>
</dbReference>
<comment type="caution">
    <text evidence="3">The sequence shown here is derived from an EMBL/GenBank/DDBJ whole genome shotgun (WGS) entry which is preliminary data.</text>
</comment>
<dbReference type="InterPro" id="IPR018713">
    <property type="entry name" value="MPAB/Lcp_cat_dom"/>
</dbReference>
<dbReference type="EMBL" id="JAPDOB010000001">
    <property type="protein sequence ID" value="MCW3797142.1"/>
    <property type="molecule type" value="Genomic_DNA"/>
</dbReference>
<accession>A0ABT3JDJ7</accession>
<sequence>MTDWTTRSVAWASGGLLALNPADFLEPAGEPGIAAPNSMSWRVFGNPVSMAVGGVAAVLLELGEPRVRAGVWDHSSFRTDPAGRIRRTAYGAMLTVFAAESRFAAYASRVNAIHAAVAGAADDGRRYRASEPDLLRWVQTTAAFGFVEAYEQLVEPLGPGQRDQFCAEAAVGARYYGVTEPPETAASMRALIATSVPQLTPSPVLGEFLAIMRNAPILPSAVRRLQPALVRAALGLVGPEALAAMTLDGEAQWTAGERRWWRRLARVAEVVPRPGDPRRMARRRLSRPAVAGRPRS</sequence>
<feature type="region of interest" description="Disordered" evidence="1">
    <location>
        <begin position="275"/>
        <end position="296"/>
    </location>
</feature>
<dbReference type="PANTHER" id="PTHR36151:SF3">
    <property type="entry name" value="ER-BOUND OXYGENASE MPAB_MPAB'_RUBBER OXYGENASE CATALYTIC DOMAIN-CONTAINING PROTEIN"/>
    <property type="match status" value="1"/>
</dbReference>
<evidence type="ECO:0000259" key="2">
    <source>
        <dbReference type="Pfam" id="PF09995"/>
    </source>
</evidence>